<reference evidence="1 2" key="1">
    <citation type="submission" date="2015-01" db="EMBL/GenBank/DDBJ databases">
        <title>Evolution of Trichinella species and genotypes.</title>
        <authorList>
            <person name="Korhonen P.K."/>
            <person name="Edoardo P."/>
            <person name="Giuseppe L.R."/>
            <person name="Gasser R.B."/>
        </authorList>
    </citation>
    <scope>NUCLEOTIDE SEQUENCE [LARGE SCALE GENOMIC DNA]</scope>
    <source>
        <strain evidence="1">ISS141</strain>
    </source>
</reference>
<comment type="caution">
    <text evidence="1">The sequence shown here is derived from an EMBL/GenBank/DDBJ whole genome shotgun (WGS) entry which is preliminary data.</text>
</comment>
<dbReference type="AlphaFoldDB" id="A0A0V0YQ01"/>
<evidence type="ECO:0000313" key="1">
    <source>
        <dbReference type="EMBL" id="KRY01898.1"/>
    </source>
</evidence>
<evidence type="ECO:0000313" key="2">
    <source>
        <dbReference type="Proteomes" id="UP000054815"/>
    </source>
</evidence>
<protein>
    <submittedName>
        <fullName evidence="1">Uncharacterized protein</fullName>
    </submittedName>
</protein>
<organism evidence="1 2">
    <name type="scientific">Trichinella pseudospiralis</name>
    <name type="common">Parasitic roundworm</name>
    <dbReference type="NCBI Taxonomy" id="6337"/>
    <lineage>
        <taxon>Eukaryota</taxon>
        <taxon>Metazoa</taxon>
        <taxon>Ecdysozoa</taxon>
        <taxon>Nematoda</taxon>
        <taxon>Enoplea</taxon>
        <taxon>Dorylaimia</taxon>
        <taxon>Trichinellida</taxon>
        <taxon>Trichinellidae</taxon>
        <taxon>Trichinella</taxon>
    </lineage>
</organism>
<accession>A0A0V0YQ01</accession>
<name>A0A0V0YQ01_TRIPS</name>
<proteinExistence type="predicted"/>
<dbReference type="EMBL" id="JYDU01000001">
    <property type="protein sequence ID" value="KRY01898.1"/>
    <property type="molecule type" value="Genomic_DNA"/>
</dbReference>
<gene>
    <name evidence="1" type="ORF">T4E_7858</name>
</gene>
<dbReference type="Proteomes" id="UP000054815">
    <property type="component" value="Unassembled WGS sequence"/>
</dbReference>
<sequence>MLVFQKSAFTRMMIFARGSQGSRVAVLLTNTIMNHRQQLCLASPTKLIARVKIVLTIVVFTSCSKHFEVWER</sequence>